<dbReference type="Proteomes" id="UP001295423">
    <property type="component" value="Unassembled WGS sequence"/>
</dbReference>
<keyword evidence="4" id="KW-1185">Reference proteome</keyword>
<dbReference type="Pfam" id="PF07727">
    <property type="entry name" value="RVT_2"/>
    <property type="match status" value="1"/>
</dbReference>
<feature type="region of interest" description="Disordered" evidence="1">
    <location>
        <begin position="1"/>
        <end position="40"/>
    </location>
</feature>
<evidence type="ECO:0000313" key="4">
    <source>
        <dbReference type="Proteomes" id="UP001295423"/>
    </source>
</evidence>
<protein>
    <recommendedName>
        <fullName evidence="2">Reverse transcriptase Ty1/copia-type domain-containing protein</fullName>
    </recommendedName>
</protein>
<name>A0AAD2FDD1_9STRA</name>
<reference evidence="3" key="1">
    <citation type="submission" date="2023-08" db="EMBL/GenBank/DDBJ databases">
        <authorList>
            <person name="Audoor S."/>
            <person name="Bilcke G."/>
        </authorList>
    </citation>
    <scope>NUCLEOTIDE SEQUENCE</scope>
</reference>
<accession>A0AAD2FDD1</accession>
<dbReference type="InterPro" id="IPR013103">
    <property type="entry name" value="RVT_2"/>
</dbReference>
<evidence type="ECO:0000256" key="1">
    <source>
        <dbReference type="SAM" id="MobiDB-lite"/>
    </source>
</evidence>
<feature type="compositionally biased region" description="Polar residues" evidence="1">
    <location>
        <begin position="1"/>
        <end position="10"/>
    </location>
</feature>
<feature type="domain" description="Reverse transcriptase Ty1/copia-type" evidence="2">
    <location>
        <begin position="167"/>
        <end position="399"/>
    </location>
</feature>
<gene>
    <name evidence="3" type="ORF">CYCCA115_LOCUS1718</name>
</gene>
<sequence>MSGLNLSQVPQRPREWTSSMSSSSANKNKNRVATRRKHRERELKLLKNKLKSGIRTKEGSCSTKHNLCFQQIGNEMKADYEEHNAILIARCMLQIKAKFDTDKGLNFIQQCYINQGLKKFGDDGKDAVDKELRQMLLRDCFTPEFVKDMTASEGKKAQSAMMLFAEKQFKKIIKGRLVYRGNGTREWLSREDTASPTALQEAITTTCVIDAHKGRDIMSMDIPNAFIQTYMPEAKEGEDCVYMKITGMMVQILIDMAPEYREYVVLENGNQVIYVRVLRAVYGMLQLSLLFYNQFQSDLEAKGFVFNPYDPCVANKVVDEKQHTIRFHVDDLMSSHMDPKVNDKFAKWLNMRYGLIKACIIVRGEIHRYLGMTLDFSVKGKLKIRMDDYVKNMLEDFPVKFNKDSKQETRAESLRVMKWIIDASFAVHPDFKSHTGGTLSFGGGAAQVMSKKQKLNSRSSTEAELIAVDNVVTMILWTKLFVEWKGYPIEKEYLVSG</sequence>
<evidence type="ECO:0000313" key="3">
    <source>
        <dbReference type="EMBL" id="CAJ1929599.1"/>
    </source>
</evidence>
<comment type="caution">
    <text evidence="3">The sequence shown here is derived from an EMBL/GenBank/DDBJ whole genome shotgun (WGS) entry which is preliminary data.</text>
</comment>
<proteinExistence type="predicted"/>
<dbReference type="EMBL" id="CAKOGP040000091">
    <property type="protein sequence ID" value="CAJ1929599.1"/>
    <property type="molecule type" value="Genomic_DNA"/>
</dbReference>
<evidence type="ECO:0000259" key="2">
    <source>
        <dbReference type="Pfam" id="PF07727"/>
    </source>
</evidence>
<dbReference type="AlphaFoldDB" id="A0AAD2FDD1"/>
<feature type="compositionally biased region" description="Basic residues" evidence="1">
    <location>
        <begin position="28"/>
        <end position="39"/>
    </location>
</feature>
<organism evidence="3 4">
    <name type="scientific">Cylindrotheca closterium</name>
    <dbReference type="NCBI Taxonomy" id="2856"/>
    <lineage>
        <taxon>Eukaryota</taxon>
        <taxon>Sar</taxon>
        <taxon>Stramenopiles</taxon>
        <taxon>Ochrophyta</taxon>
        <taxon>Bacillariophyta</taxon>
        <taxon>Bacillariophyceae</taxon>
        <taxon>Bacillariophycidae</taxon>
        <taxon>Bacillariales</taxon>
        <taxon>Bacillariaceae</taxon>
        <taxon>Cylindrotheca</taxon>
    </lineage>
</organism>